<dbReference type="EMBL" id="JBJQND010000005">
    <property type="protein sequence ID" value="KAL3877952.1"/>
    <property type="molecule type" value="Genomic_DNA"/>
</dbReference>
<keyword evidence="1" id="KW-0479">Metal-binding</keyword>
<organism evidence="4 5">
    <name type="scientific">Sinanodonta woodiana</name>
    <name type="common">Chinese pond mussel</name>
    <name type="synonym">Anodonta woodiana</name>
    <dbReference type="NCBI Taxonomy" id="1069815"/>
    <lineage>
        <taxon>Eukaryota</taxon>
        <taxon>Metazoa</taxon>
        <taxon>Spiralia</taxon>
        <taxon>Lophotrochozoa</taxon>
        <taxon>Mollusca</taxon>
        <taxon>Bivalvia</taxon>
        <taxon>Autobranchia</taxon>
        <taxon>Heteroconchia</taxon>
        <taxon>Palaeoheterodonta</taxon>
        <taxon>Unionida</taxon>
        <taxon>Unionoidea</taxon>
        <taxon>Unionidae</taxon>
        <taxon>Unioninae</taxon>
        <taxon>Sinanodonta</taxon>
    </lineage>
</organism>
<proteinExistence type="predicted"/>
<keyword evidence="5" id="KW-1185">Reference proteome</keyword>
<evidence type="ECO:0000256" key="1">
    <source>
        <dbReference type="PROSITE-ProRule" id="PRU00047"/>
    </source>
</evidence>
<reference evidence="4 5" key="1">
    <citation type="submission" date="2024-11" db="EMBL/GenBank/DDBJ databases">
        <title>Chromosome-level genome assembly of the freshwater bivalve Anodonta woodiana.</title>
        <authorList>
            <person name="Chen X."/>
        </authorList>
    </citation>
    <scope>NUCLEOTIDE SEQUENCE [LARGE SCALE GENOMIC DNA]</scope>
    <source>
        <strain evidence="4">MN2024</strain>
        <tissue evidence="4">Gills</tissue>
    </source>
</reference>
<dbReference type="SUPFAM" id="SSF57756">
    <property type="entry name" value="Retrovirus zinc finger-like domains"/>
    <property type="match status" value="1"/>
</dbReference>
<feature type="region of interest" description="Disordered" evidence="2">
    <location>
        <begin position="194"/>
        <end position="251"/>
    </location>
</feature>
<keyword evidence="1" id="KW-0863">Zinc-finger</keyword>
<dbReference type="AlphaFoldDB" id="A0ABD3WVH2"/>
<evidence type="ECO:0000259" key="3">
    <source>
        <dbReference type="PROSITE" id="PS50158"/>
    </source>
</evidence>
<evidence type="ECO:0000313" key="4">
    <source>
        <dbReference type="EMBL" id="KAL3877952.1"/>
    </source>
</evidence>
<feature type="compositionally biased region" description="Polar residues" evidence="2">
    <location>
        <begin position="239"/>
        <end position="251"/>
    </location>
</feature>
<gene>
    <name evidence="4" type="ORF">ACJMK2_035593</name>
</gene>
<dbReference type="GO" id="GO:0008270">
    <property type="term" value="F:zinc ion binding"/>
    <property type="evidence" value="ECO:0007669"/>
    <property type="project" value="UniProtKB-KW"/>
</dbReference>
<protein>
    <recommendedName>
        <fullName evidence="3">CCHC-type domain-containing protein</fullName>
    </recommendedName>
</protein>
<evidence type="ECO:0000313" key="5">
    <source>
        <dbReference type="Proteomes" id="UP001634394"/>
    </source>
</evidence>
<evidence type="ECO:0000256" key="2">
    <source>
        <dbReference type="SAM" id="MobiDB-lite"/>
    </source>
</evidence>
<dbReference type="InterPro" id="IPR001878">
    <property type="entry name" value="Znf_CCHC"/>
</dbReference>
<sequence>MFRKFDVNLSPYVDCDIYHKTLRVEGRISREEALRRLNHAGIATKDIEGMYREGENSPWNAVLCTKEQAYGVQAEGIKYLAKMVVDLRVHWLPLYISDDIIREVLSPFGKVLDITRDKTVLDKDVVTFNGTRLVKLQTTAFDSRNIPHIVSLGQCGMLITMKGRAPICLKCRQSGHLRKDCPDKVSTYASVATSKPLVSQSQPSTAVPQVPATPAPHVLSPPDLETPTSPEPQEPLADKSTTAEPSTSNPVLTAEELEILSKADETELIEKTPTEFNNDDRKVLFDADALEWTLVRNPKRMKTSNHPQEDNQMDISVQL</sequence>
<comment type="caution">
    <text evidence="4">The sequence shown here is derived from an EMBL/GenBank/DDBJ whole genome shotgun (WGS) entry which is preliminary data.</text>
</comment>
<accession>A0ABD3WVH2</accession>
<feature type="domain" description="CCHC-type" evidence="3">
    <location>
        <begin position="168"/>
        <end position="183"/>
    </location>
</feature>
<dbReference type="InterPro" id="IPR036875">
    <property type="entry name" value="Znf_CCHC_sf"/>
</dbReference>
<feature type="compositionally biased region" description="Low complexity" evidence="2">
    <location>
        <begin position="203"/>
        <end position="218"/>
    </location>
</feature>
<keyword evidence="1" id="KW-0862">Zinc</keyword>
<dbReference type="Proteomes" id="UP001634394">
    <property type="component" value="Unassembled WGS sequence"/>
</dbReference>
<name>A0ABD3WVH2_SINWO</name>
<dbReference type="PROSITE" id="PS50158">
    <property type="entry name" value="ZF_CCHC"/>
    <property type="match status" value="1"/>
</dbReference>
<feature type="region of interest" description="Disordered" evidence="2">
    <location>
        <begin position="298"/>
        <end position="319"/>
    </location>
</feature>